<accession>A0ABW3TE72</accession>
<dbReference type="EMBL" id="JBHTKR010000005">
    <property type="protein sequence ID" value="MFD1195474.1"/>
    <property type="molecule type" value="Genomic_DNA"/>
</dbReference>
<evidence type="ECO:0000313" key="8">
    <source>
        <dbReference type="EMBL" id="MFD1195474.1"/>
    </source>
</evidence>
<dbReference type="SMART" id="SM00072">
    <property type="entry name" value="GuKc"/>
    <property type="match status" value="1"/>
</dbReference>
<keyword evidence="5 6" id="KW-0067">ATP-binding</keyword>
<dbReference type="PANTHER" id="PTHR23117:SF8">
    <property type="entry name" value="RIBOSE 1,5-BISPHOSPHATE PHOSPHOKINASE PHNN"/>
    <property type="match status" value="1"/>
</dbReference>
<evidence type="ECO:0000256" key="1">
    <source>
        <dbReference type="ARBA" id="ARBA00000373"/>
    </source>
</evidence>
<dbReference type="NCBIfam" id="TIGR02322">
    <property type="entry name" value="phosphon_PhnN"/>
    <property type="match status" value="1"/>
</dbReference>
<dbReference type="InterPro" id="IPR012699">
    <property type="entry name" value="PhnN"/>
</dbReference>
<reference evidence="9" key="1">
    <citation type="journal article" date="2019" name="Int. J. Syst. Evol. Microbiol.">
        <title>The Global Catalogue of Microorganisms (GCM) 10K type strain sequencing project: providing services to taxonomists for standard genome sequencing and annotation.</title>
        <authorList>
            <consortium name="The Broad Institute Genomics Platform"/>
            <consortium name="The Broad Institute Genome Sequencing Center for Infectious Disease"/>
            <person name="Wu L."/>
            <person name="Ma J."/>
        </authorList>
    </citation>
    <scope>NUCLEOTIDE SEQUENCE [LARGE SCALE GENOMIC DNA]</scope>
    <source>
        <strain evidence="9">CCUG 55328</strain>
    </source>
</reference>
<dbReference type="SUPFAM" id="SSF52540">
    <property type="entry name" value="P-loop containing nucleoside triphosphate hydrolases"/>
    <property type="match status" value="1"/>
</dbReference>
<comment type="catalytic activity">
    <reaction evidence="1 6">
        <text>alpha-D-ribose 1,5-bisphosphate + ATP = 5-phospho-alpha-D-ribose 1-diphosphate + ADP</text>
        <dbReference type="Rhea" id="RHEA:20109"/>
        <dbReference type="ChEBI" id="CHEBI:30616"/>
        <dbReference type="ChEBI" id="CHEBI:58017"/>
        <dbReference type="ChEBI" id="CHEBI:68688"/>
        <dbReference type="ChEBI" id="CHEBI:456216"/>
        <dbReference type="EC" id="2.7.4.23"/>
    </reaction>
</comment>
<dbReference type="PANTHER" id="PTHR23117">
    <property type="entry name" value="GUANYLATE KINASE-RELATED"/>
    <property type="match status" value="1"/>
</dbReference>
<comment type="caution">
    <text evidence="8">The sequence shown here is derived from an EMBL/GenBank/DDBJ whole genome shotgun (WGS) entry which is preliminary data.</text>
</comment>
<comment type="pathway">
    <text evidence="2 6">Metabolic intermediate biosynthesis; 5-phospho-alpha-D-ribose 1-diphosphate biosynthesis; 5-phospho-alpha-D-ribose 1-diphosphate from D-ribose 5-phosphate (route II): step 3/3.</text>
</comment>
<dbReference type="EC" id="2.7.4.23" evidence="6"/>
<feature type="binding site" evidence="6">
    <location>
        <begin position="15"/>
        <end position="22"/>
    </location>
    <ligand>
        <name>ATP</name>
        <dbReference type="ChEBI" id="CHEBI:30616"/>
    </ligand>
</feature>
<feature type="domain" description="Guanylate kinase/L-type calcium channel beta subunit" evidence="7">
    <location>
        <begin position="7"/>
        <end position="184"/>
    </location>
</feature>
<keyword evidence="9" id="KW-1185">Reference proteome</keyword>
<evidence type="ECO:0000256" key="5">
    <source>
        <dbReference type="ARBA" id="ARBA00022840"/>
    </source>
</evidence>
<keyword evidence="4 6" id="KW-0547">Nucleotide-binding</keyword>
<comment type="function">
    <text evidence="6">Catalyzes the phosphorylation of ribose 1,5-bisphosphate to 5-phospho-D-ribosyl alpha-1-diphosphate (PRPP).</text>
</comment>
<protein>
    <recommendedName>
        <fullName evidence="6">Ribose 1,5-bisphosphate phosphokinase PhnN</fullName>
        <ecNumber evidence="6">2.7.4.23</ecNumber>
    </recommendedName>
    <alternativeName>
        <fullName evidence="6">Ribose 1,5-bisphosphokinase</fullName>
    </alternativeName>
</protein>
<evidence type="ECO:0000256" key="6">
    <source>
        <dbReference type="HAMAP-Rule" id="MF_00836"/>
    </source>
</evidence>
<evidence type="ECO:0000259" key="7">
    <source>
        <dbReference type="SMART" id="SM00072"/>
    </source>
</evidence>
<dbReference type="InterPro" id="IPR027417">
    <property type="entry name" value="P-loop_NTPase"/>
</dbReference>
<gene>
    <name evidence="6 8" type="primary">phnN</name>
    <name evidence="8" type="ORF">ACFQ3C_12440</name>
</gene>
<dbReference type="Gene3D" id="3.40.50.300">
    <property type="entry name" value="P-loop containing nucleotide triphosphate hydrolases"/>
    <property type="match status" value="1"/>
</dbReference>
<comment type="similarity">
    <text evidence="6">Belongs to the ribose 1,5-bisphosphokinase family.</text>
</comment>
<evidence type="ECO:0000256" key="3">
    <source>
        <dbReference type="ARBA" id="ARBA00022679"/>
    </source>
</evidence>
<sequence length="189" mass="19582">MAGPVTPGRLIAVVGPSGAGKDTLLAGALARRPALMLARRVITRPEEAGGEPYEGVSLVEFEARKARGAFALHWVAHGLSYGIPAGIVAQMQAGRTVLFNGSRAVLPRAQVLFPDLAVVVVTADRAALRARLASRGRESGADLDRRLARADVAMPDGIAHEVIDNSGSVAEGVQALVAVLDRLAAAPRG</sequence>
<keyword evidence="3 6" id="KW-0808">Transferase</keyword>
<dbReference type="InterPro" id="IPR008145">
    <property type="entry name" value="GK/Ca_channel_bsu"/>
</dbReference>
<proteinExistence type="inferred from homology"/>
<dbReference type="RefSeq" id="WP_380792231.1">
    <property type="nucleotide sequence ID" value="NZ_JBHTKR010000005.1"/>
</dbReference>
<evidence type="ECO:0000313" key="9">
    <source>
        <dbReference type="Proteomes" id="UP001597151"/>
    </source>
</evidence>
<evidence type="ECO:0000256" key="2">
    <source>
        <dbReference type="ARBA" id="ARBA00005069"/>
    </source>
</evidence>
<dbReference type="HAMAP" id="MF_00836">
    <property type="entry name" value="PhnN"/>
    <property type="match status" value="1"/>
</dbReference>
<evidence type="ECO:0000256" key="4">
    <source>
        <dbReference type="ARBA" id="ARBA00022741"/>
    </source>
</evidence>
<name>A0ABW3TE72_9RHOB</name>
<organism evidence="8 9">
    <name type="scientific">Seohaeicola saemankumensis</name>
    <dbReference type="NCBI Taxonomy" id="481181"/>
    <lineage>
        <taxon>Bacteria</taxon>
        <taxon>Pseudomonadati</taxon>
        <taxon>Pseudomonadota</taxon>
        <taxon>Alphaproteobacteria</taxon>
        <taxon>Rhodobacterales</taxon>
        <taxon>Roseobacteraceae</taxon>
        <taxon>Seohaeicola</taxon>
    </lineage>
</organism>
<dbReference type="Proteomes" id="UP001597151">
    <property type="component" value="Unassembled WGS sequence"/>
</dbReference>